<sequence>MENTGVKRFSSDSSSHSSDLRRDKSLFSGNEVGFLAETQIATPTGNRAIAELRVGDVILGGAGDDDLMPHPVVWVGRRIVRPTPGAPVPVRILRDAFADGVPSADLVVLPDLGFHLNGVLIPVRMLVNHRSIVLEERTAEFEVFHVETARHVLISANGARSETYRDCGERSLFRPAPHLHLVPKPPVTM</sequence>
<dbReference type="Proteomes" id="UP000585665">
    <property type="component" value="Unassembled WGS sequence"/>
</dbReference>
<name>A0A850PC41_9PROT</name>
<dbReference type="SUPFAM" id="SSF51294">
    <property type="entry name" value="Hedgehog/intein (Hint) domain"/>
    <property type="match status" value="1"/>
</dbReference>
<evidence type="ECO:0000256" key="1">
    <source>
        <dbReference type="SAM" id="MobiDB-lite"/>
    </source>
</evidence>
<dbReference type="RefSeq" id="WP_176614563.1">
    <property type="nucleotide sequence ID" value="NZ_JABXXR010000166.1"/>
</dbReference>
<feature type="domain" description="Hedgehog/Intein (Hint)" evidence="2">
    <location>
        <begin position="33"/>
        <end position="166"/>
    </location>
</feature>
<protein>
    <submittedName>
        <fullName evidence="3">Hint domain-containing protein</fullName>
    </submittedName>
</protein>
<dbReference type="AlphaFoldDB" id="A0A850PC41"/>
<keyword evidence="4" id="KW-1185">Reference proteome</keyword>
<proteinExistence type="predicted"/>
<reference evidence="3 4" key="1">
    <citation type="submission" date="2020-06" db="EMBL/GenBank/DDBJ databases">
        <title>Description of novel acetic acid bacteria.</title>
        <authorList>
            <person name="Sombolestani A."/>
        </authorList>
    </citation>
    <scope>NUCLEOTIDE SEQUENCE [LARGE SCALE GENOMIC DNA]</scope>
    <source>
        <strain evidence="3 4">LMG 27010</strain>
    </source>
</reference>
<dbReference type="InterPro" id="IPR028992">
    <property type="entry name" value="Hedgehog/Intein_dom"/>
</dbReference>
<gene>
    <name evidence="3" type="ORF">HUK82_14075</name>
</gene>
<dbReference type="EMBL" id="JABXXR010000166">
    <property type="protein sequence ID" value="NVN41684.1"/>
    <property type="molecule type" value="Genomic_DNA"/>
</dbReference>
<evidence type="ECO:0000313" key="3">
    <source>
        <dbReference type="EMBL" id="NVN41684.1"/>
    </source>
</evidence>
<evidence type="ECO:0000313" key="4">
    <source>
        <dbReference type="Proteomes" id="UP000585665"/>
    </source>
</evidence>
<organism evidence="3 4">
    <name type="scientific">Ameyamaea chiangmaiensis</name>
    <dbReference type="NCBI Taxonomy" id="442969"/>
    <lineage>
        <taxon>Bacteria</taxon>
        <taxon>Pseudomonadati</taxon>
        <taxon>Pseudomonadota</taxon>
        <taxon>Alphaproteobacteria</taxon>
        <taxon>Acetobacterales</taxon>
        <taxon>Acetobacteraceae</taxon>
        <taxon>Ameyamaea</taxon>
    </lineage>
</organism>
<dbReference type="Pfam" id="PF13403">
    <property type="entry name" value="Hint_2"/>
    <property type="match status" value="1"/>
</dbReference>
<dbReference type="InterPro" id="IPR036844">
    <property type="entry name" value="Hint_dom_sf"/>
</dbReference>
<feature type="region of interest" description="Disordered" evidence="1">
    <location>
        <begin position="1"/>
        <end position="22"/>
    </location>
</feature>
<accession>A0A850PC41</accession>
<comment type="caution">
    <text evidence="3">The sequence shown here is derived from an EMBL/GenBank/DDBJ whole genome shotgun (WGS) entry which is preliminary data.</text>
</comment>
<evidence type="ECO:0000259" key="2">
    <source>
        <dbReference type="Pfam" id="PF13403"/>
    </source>
</evidence>